<proteinExistence type="predicted"/>
<dbReference type="Pfam" id="PF13302">
    <property type="entry name" value="Acetyltransf_3"/>
    <property type="match status" value="1"/>
</dbReference>
<keyword evidence="3" id="KW-0808">Transferase</keyword>
<sequence length="246" mass="26715">MHWDEEYLLRLEVDTVHGLVAGAGEAPPTVRDKKVDAVFAWSPRARVLALGHGVQDPGPVPGPEQEYAPDVMPRVLVRLSETLGGGTDTIEGGPCFVFPQQLTAGTAAPLRVIVSDAAGREAAGRLLRPDNWEPDEWGELTRGEMGEWAMAVHDDSPVSICFSPARNALAAEAGIWTRADFRGRRIAPAVVTAWSQRERRHKKVLFYSTTAANRASQSVARTLGLVPLGWIWTVLRTSHQEAASGP</sequence>
<gene>
    <name evidence="2" type="ORF">HUT08_00070</name>
    <name evidence="3" type="ORF">HUT08_36355</name>
</gene>
<dbReference type="EMBL" id="CP054929">
    <property type="protein sequence ID" value="QKW54123.1"/>
    <property type="molecule type" value="Genomic_DNA"/>
</dbReference>
<protein>
    <submittedName>
        <fullName evidence="3">GNAT family N-acetyltransferase</fullName>
    </submittedName>
</protein>
<dbReference type="EMBL" id="CP054929">
    <property type="protein sequence ID" value="QKW48207.1"/>
    <property type="molecule type" value="Genomic_DNA"/>
</dbReference>
<name>A0A7H8NHV3_9ACTN</name>
<dbReference type="AlphaFoldDB" id="A0A7H8NHV3"/>
<evidence type="ECO:0000313" key="4">
    <source>
        <dbReference type="Proteomes" id="UP000509303"/>
    </source>
</evidence>
<dbReference type="GO" id="GO:0016747">
    <property type="term" value="F:acyltransferase activity, transferring groups other than amino-acyl groups"/>
    <property type="evidence" value="ECO:0007669"/>
    <property type="project" value="InterPro"/>
</dbReference>
<evidence type="ECO:0000259" key="1">
    <source>
        <dbReference type="Pfam" id="PF13302"/>
    </source>
</evidence>
<accession>A0A7H8NHV3</accession>
<dbReference type="InterPro" id="IPR016181">
    <property type="entry name" value="Acyl_CoA_acyltransferase"/>
</dbReference>
<evidence type="ECO:0000313" key="2">
    <source>
        <dbReference type="EMBL" id="QKW48207.1"/>
    </source>
</evidence>
<feature type="domain" description="N-acetyltransferase" evidence="1">
    <location>
        <begin position="143"/>
        <end position="225"/>
    </location>
</feature>
<reference evidence="3 4" key="1">
    <citation type="submission" date="2020-06" db="EMBL/GenBank/DDBJ databases">
        <title>Genome mining for natural products.</title>
        <authorList>
            <person name="Zhang B."/>
            <person name="Shi J."/>
            <person name="Ge H."/>
        </authorList>
    </citation>
    <scope>NUCLEOTIDE SEQUENCE [LARGE SCALE GENOMIC DNA]</scope>
    <source>
        <strain evidence="3 4">NA00687</strain>
    </source>
</reference>
<dbReference type="Proteomes" id="UP000509303">
    <property type="component" value="Chromosome"/>
</dbReference>
<dbReference type="InterPro" id="IPR000182">
    <property type="entry name" value="GNAT_dom"/>
</dbReference>
<keyword evidence="4" id="KW-1185">Reference proteome</keyword>
<organism evidence="3 4">
    <name type="scientific">Streptomyces buecherae</name>
    <dbReference type="NCBI Taxonomy" id="2763006"/>
    <lineage>
        <taxon>Bacteria</taxon>
        <taxon>Bacillati</taxon>
        <taxon>Actinomycetota</taxon>
        <taxon>Actinomycetes</taxon>
        <taxon>Kitasatosporales</taxon>
        <taxon>Streptomycetaceae</taxon>
        <taxon>Streptomyces</taxon>
    </lineage>
</organism>
<evidence type="ECO:0000313" key="3">
    <source>
        <dbReference type="EMBL" id="QKW54123.1"/>
    </source>
</evidence>
<dbReference type="SUPFAM" id="SSF55729">
    <property type="entry name" value="Acyl-CoA N-acyltransferases (Nat)"/>
    <property type="match status" value="1"/>
</dbReference>
<dbReference type="Gene3D" id="3.40.630.30">
    <property type="match status" value="1"/>
</dbReference>